<dbReference type="STRING" id="33097.A0A150G0N9"/>
<protein>
    <recommendedName>
        <fullName evidence="3">Fe2OG dioxygenase domain-containing protein</fullName>
    </recommendedName>
</protein>
<dbReference type="InterPro" id="IPR037151">
    <property type="entry name" value="AlkB-like_sf"/>
</dbReference>
<feature type="region of interest" description="Disordered" evidence="2">
    <location>
        <begin position="20"/>
        <end position="59"/>
    </location>
</feature>
<name>A0A150G0N9_GONPE</name>
<evidence type="ECO:0000259" key="3">
    <source>
        <dbReference type="PROSITE" id="PS51471"/>
    </source>
</evidence>
<evidence type="ECO:0000256" key="2">
    <source>
        <dbReference type="SAM" id="MobiDB-lite"/>
    </source>
</evidence>
<dbReference type="EMBL" id="LSYV01000093">
    <property type="protein sequence ID" value="KXZ43391.1"/>
    <property type="molecule type" value="Genomic_DNA"/>
</dbReference>
<evidence type="ECO:0000256" key="1">
    <source>
        <dbReference type="ARBA" id="ARBA00007879"/>
    </source>
</evidence>
<dbReference type="InterPro" id="IPR032854">
    <property type="entry name" value="ALKBH3"/>
</dbReference>
<dbReference type="Pfam" id="PF13532">
    <property type="entry name" value="2OG-FeII_Oxy_2"/>
    <property type="match status" value="1"/>
</dbReference>
<evidence type="ECO:0000313" key="4">
    <source>
        <dbReference type="EMBL" id="KXZ43391.1"/>
    </source>
</evidence>
<dbReference type="OrthoDB" id="545910at2759"/>
<sequence>MSDVQLAALARAWAAELAEHRSRQRRRQPLTAAAAAPAGTELEAEAAAAEADGGAGSAPEGLLPGHVAARLEGLSSVSAERVTRGSLGQQELADLAWSVAHYDRDLAARSLCPAMAVPFRVIPQFMPELKLEDFMAEVELRRDVIYLEDGSKWVRDALQALTGVWYDSVLINYYSDGKCGMRYHVDPLYDRWTPDSAVVSLGDTRTFIFREIRDFNSRWHYRVSNGDVVHMFGDCQERLQHCVRVERHAADAGPRMSLVFKERLRGPDGAYLLP</sequence>
<dbReference type="PROSITE" id="PS51471">
    <property type="entry name" value="FE2OG_OXY"/>
    <property type="match status" value="1"/>
</dbReference>
<organism evidence="4 5">
    <name type="scientific">Gonium pectorale</name>
    <name type="common">Green alga</name>
    <dbReference type="NCBI Taxonomy" id="33097"/>
    <lineage>
        <taxon>Eukaryota</taxon>
        <taxon>Viridiplantae</taxon>
        <taxon>Chlorophyta</taxon>
        <taxon>core chlorophytes</taxon>
        <taxon>Chlorophyceae</taxon>
        <taxon>CS clade</taxon>
        <taxon>Chlamydomonadales</taxon>
        <taxon>Volvocaceae</taxon>
        <taxon>Gonium</taxon>
    </lineage>
</organism>
<accession>A0A150G0N9</accession>
<comment type="caution">
    <text evidence="4">The sequence shown here is derived from an EMBL/GenBank/DDBJ whole genome shotgun (WGS) entry which is preliminary data.</text>
</comment>
<dbReference type="AlphaFoldDB" id="A0A150G0N9"/>
<dbReference type="SUPFAM" id="SSF51197">
    <property type="entry name" value="Clavaminate synthase-like"/>
    <property type="match status" value="1"/>
</dbReference>
<dbReference type="GO" id="GO:0006307">
    <property type="term" value="P:DNA alkylation repair"/>
    <property type="evidence" value="ECO:0007669"/>
    <property type="project" value="InterPro"/>
</dbReference>
<dbReference type="GO" id="GO:0051213">
    <property type="term" value="F:dioxygenase activity"/>
    <property type="evidence" value="ECO:0007669"/>
    <property type="project" value="InterPro"/>
</dbReference>
<reference evidence="5" key="1">
    <citation type="journal article" date="2016" name="Nat. Commun.">
        <title>The Gonium pectorale genome demonstrates co-option of cell cycle regulation during the evolution of multicellularity.</title>
        <authorList>
            <person name="Hanschen E.R."/>
            <person name="Marriage T.N."/>
            <person name="Ferris P.J."/>
            <person name="Hamaji T."/>
            <person name="Toyoda A."/>
            <person name="Fujiyama A."/>
            <person name="Neme R."/>
            <person name="Noguchi H."/>
            <person name="Minakuchi Y."/>
            <person name="Suzuki M."/>
            <person name="Kawai-Toyooka H."/>
            <person name="Smith D.R."/>
            <person name="Sparks H."/>
            <person name="Anderson J."/>
            <person name="Bakaric R."/>
            <person name="Luria V."/>
            <person name="Karger A."/>
            <person name="Kirschner M.W."/>
            <person name="Durand P.M."/>
            <person name="Michod R.E."/>
            <person name="Nozaki H."/>
            <person name="Olson B.J."/>
        </authorList>
    </citation>
    <scope>NUCLEOTIDE SEQUENCE [LARGE SCALE GENOMIC DNA]</scope>
    <source>
        <strain evidence="5">NIES-2863</strain>
    </source>
</reference>
<dbReference type="PANTHER" id="PTHR31212">
    <property type="entry name" value="ALPHA-KETOGLUTARATE-DEPENDENT DIOXYGENASE ALKB HOMOLOG 3"/>
    <property type="match status" value="1"/>
</dbReference>
<gene>
    <name evidence="4" type="ORF">GPECTOR_92g614</name>
</gene>
<evidence type="ECO:0000313" key="5">
    <source>
        <dbReference type="Proteomes" id="UP000075714"/>
    </source>
</evidence>
<dbReference type="Gene3D" id="2.60.120.590">
    <property type="entry name" value="Alpha-ketoglutarate-dependent dioxygenase AlkB-like"/>
    <property type="match status" value="1"/>
</dbReference>
<proteinExistence type="inferred from homology"/>
<feature type="compositionally biased region" description="Low complexity" evidence="2">
    <location>
        <begin position="32"/>
        <end position="59"/>
    </location>
</feature>
<dbReference type="InterPro" id="IPR005123">
    <property type="entry name" value="Oxoglu/Fe-dep_dioxygenase_dom"/>
</dbReference>
<dbReference type="PANTHER" id="PTHR31212:SF4">
    <property type="entry name" value="ALPHA-KETOGLUTARATE-DEPENDENT DIOXYGENASE ALKB HOMOLOG 3"/>
    <property type="match status" value="1"/>
</dbReference>
<dbReference type="InterPro" id="IPR027450">
    <property type="entry name" value="AlkB-like"/>
</dbReference>
<feature type="domain" description="Fe2OG dioxygenase" evidence="3">
    <location>
        <begin position="165"/>
        <end position="264"/>
    </location>
</feature>
<dbReference type="Proteomes" id="UP000075714">
    <property type="component" value="Unassembled WGS sequence"/>
</dbReference>
<keyword evidence="5" id="KW-1185">Reference proteome</keyword>
<comment type="similarity">
    <text evidence="1">Belongs to the alkB family.</text>
</comment>